<accession>A0AAD7XEZ6</accession>
<keyword evidence="9" id="KW-0677">Repeat</keyword>
<dbReference type="EMBL" id="JAPEVG010000078">
    <property type="protein sequence ID" value="KAJ8487498.1"/>
    <property type="molecule type" value="Genomic_DNA"/>
</dbReference>
<evidence type="ECO:0000256" key="1">
    <source>
        <dbReference type="ARBA" id="ARBA00004123"/>
    </source>
</evidence>
<dbReference type="GO" id="GO:0005737">
    <property type="term" value="C:cytoplasm"/>
    <property type="evidence" value="ECO:0007669"/>
    <property type="project" value="UniProtKB-SubCell"/>
</dbReference>
<dbReference type="InterPro" id="IPR036322">
    <property type="entry name" value="WD40_repeat_dom_sf"/>
</dbReference>
<reference evidence="12" key="1">
    <citation type="submission" date="2022-11" db="EMBL/GenBank/DDBJ databases">
        <title>Genome Sequence of Cubamyces cubensis.</title>
        <authorList>
            <person name="Buettner E."/>
        </authorList>
    </citation>
    <scope>NUCLEOTIDE SEQUENCE</scope>
    <source>
        <strain evidence="12">MPL-01</strain>
    </source>
</reference>
<feature type="repeat" description="WD" evidence="11">
    <location>
        <begin position="89"/>
        <end position="128"/>
    </location>
</feature>
<keyword evidence="8" id="KW-0819">tRNA processing</keyword>
<comment type="similarity">
    <text evidence="4">Belongs to the WD repeat ELP2 family.</text>
</comment>
<dbReference type="GO" id="GO:0005634">
    <property type="term" value="C:nucleus"/>
    <property type="evidence" value="ECO:0007669"/>
    <property type="project" value="UniProtKB-SubCell"/>
</dbReference>
<dbReference type="PRINTS" id="PR00320">
    <property type="entry name" value="GPROTEINBRPT"/>
</dbReference>
<dbReference type="PROSITE" id="PS50082">
    <property type="entry name" value="WD_REPEATS_2"/>
    <property type="match status" value="7"/>
</dbReference>
<feature type="repeat" description="WD" evidence="11">
    <location>
        <begin position="308"/>
        <end position="345"/>
    </location>
</feature>
<evidence type="ECO:0000313" key="13">
    <source>
        <dbReference type="Proteomes" id="UP001215151"/>
    </source>
</evidence>
<dbReference type="GO" id="GO:0033588">
    <property type="term" value="C:elongator holoenzyme complex"/>
    <property type="evidence" value="ECO:0007669"/>
    <property type="project" value="InterPro"/>
</dbReference>
<evidence type="ECO:0000256" key="3">
    <source>
        <dbReference type="ARBA" id="ARBA00005043"/>
    </source>
</evidence>
<feature type="repeat" description="WD" evidence="11">
    <location>
        <begin position="679"/>
        <end position="710"/>
    </location>
</feature>
<comment type="caution">
    <text evidence="12">The sequence shown here is derived from an EMBL/GenBank/DDBJ whole genome shotgun (WGS) entry which is preliminary data.</text>
</comment>
<evidence type="ECO:0000256" key="11">
    <source>
        <dbReference type="PROSITE-ProRule" id="PRU00221"/>
    </source>
</evidence>
<dbReference type="InterPro" id="IPR020472">
    <property type="entry name" value="WD40_PAC1"/>
</dbReference>
<keyword evidence="7 11" id="KW-0853">WD repeat</keyword>
<dbReference type="PROSITE" id="PS00678">
    <property type="entry name" value="WD_REPEATS_1"/>
    <property type="match status" value="1"/>
</dbReference>
<keyword evidence="6" id="KW-0963">Cytoplasm</keyword>
<dbReference type="InterPro" id="IPR037289">
    <property type="entry name" value="Elp2"/>
</dbReference>
<feature type="repeat" description="WD" evidence="11">
    <location>
        <begin position="634"/>
        <end position="666"/>
    </location>
</feature>
<evidence type="ECO:0000256" key="2">
    <source>
        <dbReference type="ARBA" id="ARBA00004496"/>
    </source>
</evidence>
<dbReference type="SMART" id="SM00320">
    <property type="entry name" value="WD40"/>
    <property type="match status" value="10"/>
</dbReference>
<evidence type="ECO:0000256" key="9">
    <source>
        <dbReference type="ARBA" id="ARBA00022737"/>
    </source>
</evidence>
<sequence>MSRVEAVYTAASTNRYFQAADISPSGIIAFGSGNLVALWNAEDPLDRGVYETLPGHQAPVSCVCFQTDDTFASADAKGVIRLWNKLDEQACHQGSVASLAIHGELIITGASDSAVKVWRIPANEKGMMILNCSEFAWLINLIDSLSEIQNINMRKGFPISLAVAELPGTKSLLLAVGSTDRNIHLWTSSEGTAQFVQAAVLAGHEDWVKSLAFRPPESESDALILASGSQDANIRLWNIEPFTKSTFAPSGGSTSEVTDELLDAFEASLVNLEDSEDGGRQISLKRHILTVKTQQSSQLYSVTFDALLVGHEAGVTSLSWRPHASPTSTPTLLSTSTDSSLILWSPSTVLTSSNDGTTLWINRQRFGDVGGQRLGGFVGGLWARGGSDAMAWGWNGGWRRWRCRTPETSQGPALEEWSEVGAITGHRASVHSVAWSPGGEYLISASLDQTTRIHGAIPTTTPGGSSVPVWHEIARPQVHGYDLISAVFLGPLRFVSIADEKVARVFEAPREFVEIVNNLNIATLDTSEENRPRAAAVPPLGLSNKALTDASAVAEVNGDADDARTRRRPFEGELAAVTLWPEIEKVFGHGYESIALEVSNNKQYIATACKATSAEHAVVRVYETQTWQPVGTPLAGHNLTVTRIAFSPDDSLILTVSRDRTWRLFERTEDSGFVPVAADKSHGRIIWDCAWAPEGDIFATASRDKTVKIWRRADGPGEDKKWAAVATIQVKSAATAVAFAPRPADSKSRTLAVGLESGEILLFASPRETPSQWSSSLTIDTRLAHVDQIHRLAWRPTGDHDVQQLASCGEDGTLKLSTVHIADTE</sequence>
<dbReference type="Gene3D" id="2.130.10.10">
    <property type="entry name" value="YVTN repeat-like/Quinoprotein amine dehydrogenase"/>
    <property type="match status" value="5"/>
</dbReference>
<feature type="repeat" description="WD" evidence="11">
    <location>
        <begin position="53"/>
        <end position="84"/>
    </location>
</feature>
<dbReference type="GO" id="GO:0002098">
    <property type="term" value="P:tRNA wobble uridine modification"/>
    <property type="evidence" value="ECO:0007669"/>
    <property type="project" value="InterPro"/>
</dbReference>
<dbReference type="PROSITE" id="PS50294">
    <property type="entry name" value="WD_REPEATS_REGION"/>
    <property type="match status" value="4"/>
</dbReference>
<evidence type="ECO:0000256" key="7">
    <source>
        <dbReference type="ARBA" id="ARBA00022574"/>
    </source>
</evidence>
<comment type="subcellular location">
    <subcellularLocation>
        <location evidence="2">Cytoplasm</location>
    </subcellularLocation>
    <subcellularLocation>
        <location evidence="1">Nucleus</location>
    </subcellularLocation>
</comment>
<name>A0AAD7XEZ6_9APHY</name>
<dbReference type="PANTHER" id="PTHR44111:SF1">
    <property type="entry name" value="ELONGATOR COMPLEX PROTEIN 2"/>
    <property type="match status" value="1"/>
</dbReference>
<dbReference type="Proteomes" id="UP001215151">
    <property type="component" value="Unassembled WGS sequence"/>
</dbReference>
<evidence type="ECO:0000256" key="6">
    <source>
        <dbReference type="ARBA" id="ARBA00022490"/>
    </source>
</evidence>
<keyword evidence="10" id="KW-0539">Nucleus</keyword>
<dbReference type="InterPro" id="IPR001680">
    <property type="entry name" value="WD40_rpt"/>
</dbReference>
<organism evidence="12 13">
    <name type="scientific">Trametes cubensis</name>
    <dbReference type="NCBI Taxonomy" id="1111947"/>
    <lineage>
        <taxon>Eukaryota</taxon>
        <taxon>Fungi</taxon>
        <taxon>Dikarya</taxon>
        <taxon>Basidiomycota</taxon>
        <taxon>Agaricomycotina</taxon>
        <taxon>Agaricomycetes</taxon>
        <taxon>Polyporales</taxon>
        <taxon>Polyporaceae</taxon>
        <taxon>Trametes</taxon>
    </lineage>
</organism>
<feature type="repeat" description="WD" evidence="11">
    <location>
        <begin position="423"/>
        <end position="453"/>
    </location>
</feature>
<dbReference type="InterPro" id="IPR015943">
    <property type="entry name" value="WD40/YVTN_repeat-like_dom_sf"/>
</dbReference>
<evidence type="ECO:0000256" key="4">
    <source>
        <dbReference type="ARBA" id="ARBA00005881"/>
    </source>
</evidence>
<evidence type="ECO:0000256" key="8">
    <source>
        <dbReference type="ARBA" id="ARBA00022694"/>
    </source>
</evidence>
<gene>
    <name evidence="12" type="ORF">ONZ51_g4151</name>
</gene>
<evidence type="ECO:0000313" key="12">
    <source>
        <dbReference type="EMBL" id="KAJ8487498.1"/>
    </source>
</evidence>
<evidence type="ECO:0000256" key="5">
    <source>
        <dbReference type="ARBA" id="ARBA00020267"/>
    </source>
</evidence>
<dbReference type="InterPro" id="IPR019775">
    <property type="entry name" value="WD40_repeat_CS"/>
</dbReference>
<feature type="repeat" description="WD" evidence="11">
    <location>
        <begin position="201"/>
        <end position="240"/>
    </location>
</feature>
<dbReference type="Pfam" id="PF00400">
    <property type="entry name" value="WD40"/>
    <property type="match status" value="8"/>
</dbReference>
<keyword evidence="13" id="KW-1185">Reference proteome</keyword>
<dbReference type="SUPFAM" id="SSF50978">
    <property type="entry name" value="WD40 repeat-like"/>
    <property type="match status" value="2"/>
</dbReference>
<dbReference type="AlphaFoldDB" id="A0AAD7XEZ6"/>
<protein>
    <recommendedName>
        <fullName evidence="5">Elongator complex protein 2</fullName>
    </recommendedName>
</protein>
<comment type="pathway">
    <text evidence="3">tRNA modification; 5-methoxycarbonylmethyl-2-thiouridine-tRNA biosynthesis.</text>
</comment>
<evidence type="ECO:0000256" key="10">
    <source>
        <dbReference type="ARBA" id="ARBA00023242"/>
    </source>
</evidence>
<proteinExistence type="inferred from homology"/>
<dbReference type="PANTHER" id="PTHR44111">
    <property type="entry name" value="ELONGATOR COMPLEX PROTEIN 2"/>
    <property type="match status" value="1"/>
</dbReference>